<gene>
    <name evidence="9 13" type="primary">lspA</name>
    <name evidence="13" type="ORF">MU516_14660</name>
</gene>
<comment type="function">
    <text evidence="9 10">This protein specifically catalyzes the removal of signal peptides from prolipoproteins.</text>
</comment>
<feature type="region of interest" description="Disordered" evidence="12">
    <location>
        <begin position="154"/>
        <end position="181"/>
    </location>
</feature>
<dbReference type="PROSITE" id="PS00855">
    <property type="entry name" value="SPASE_II"/>
    <property type="match status" value="1"/>
</dbReference>
<protein>
    <recommendedName>
        <fullName evidence="9">Lipoprotein signal peptidase</fullName>
        <ecNumber evidence="9">3.4.23.36</ecNumber>
    </recommendedName>
    <alternativeName>
        <fullName evidence="9">Prolipoprotein signal peptidase</fullName>
    </alternativeName>
    <alternativeName>
        <fullName evidence="9">Signal peptidase II</fullName>
        <shortName evidence="9">SPase II</shortName>
    </alternativeName>
</protein>
<evidence type="ECO:0000256" key="6">
    <source>
        <dbReference type="ARBA" id="ARBA00022801"/>
    </source>
</evidence>
<reference evidence="13 14" key="1">
    <citation type="submission" date="2022-04" db="EMBL/GenBank/DDBJ databases">
        <title>Paracoccus sp. YLB-12 draft genome sequence.</title>
        <authorList>
            <person name="Yu L."/>
        </authorList>
    </citation>
    <scope>NUCLEOTIDE SEQUENCE [LARGE SCALE GENOMIC DNA]</scope>
    <source>
        <strain evidence="13 14">YLB-12</strain>
    </source>
</reference>
<dbReference type="EMBL" id="JANAVZ010000008">
    <property type="protein sequence ID" value="MCT4334105.1"/>
    <property type="molecule type" value="Genomic_DNA"/>
</dbReference>
<comment type="caution">
    <text evidence="13">The sequence shown here is derived from an EMBL/GenBank/DDBJ whole genome shotgun (WGS) entry which is preliminary data.</text>
</comment>
<keyword evidence="14" id="KW-1185">Reference proteome</keyword>
<feature type="active site" evidence="9">
    <location>
        <position position="117"/>
    </location>
</feature>
<evidence type="ECO:0000313" key="13">
    <source>
        <dbReference type="EMBL" id="MCT4334105.1"/>
    </source>
</evidence>
<dbReference type="GO" id="GO:0004190">
    <property type="term" value="F:aspartic-type endopeptidase activity"/>
    <property type="evidence" value="ECO:0007669"/>
    <property type="project" value="UniProtKB-EC"/>
</dbReference>
<comment type="caution">
    <text evidence="9">Lacks conserved residue(s) required for the propagation of feature annotation.</text>
</comment>
<feature type="active site" evidence="9">
    <location>
        <position position="136"/>
    </location>
</feature>
<evidence type="ECO:0000256" key="5">
    <source>
        <dbReference type="ARBA" id="ARBA00022750"/>
    </source>
</evidence>
<dbReference type="EC" id="3.4.23.36" evidence="9"/>
<keyword evidence="4 9" id="KW-0812">Transmembrane</keyword>
<feature type="transmembrane region" description="Helical" evidence="9">
    <location>
        <begin position="90"/>
        <end position="110"/>
    </location>
</feature>
<keyword evidence="6 9" id="KW-0378">Hydrolase</keyword>
<comment type="similarity">
    <text evidence="1 9 11">Belongs to the peptidase A8 family.</text>
</comment>
<evidence type="ECO:0000256" key="2">
    <source>
        <dbReference type="ARBA" id="ARBA00022475"/>
    </source>
</evidence>
<evidence type="ECO:0000256" key="12">
    <source>
        <dbReference type="SAM" id="MobiDB-lite"/>
    </source>
</evidence>
<evidence type="ECO:0000256" key="11">
    <source>
        <dbReference type="RuleBase" id="RU004181"/>
    </source>
</evidence>
<comment type="pathway">
    <text evidence="9">Protein modification; lipoprotein biosynthesis (signal peptide cleavage).</text>
</comment>
<sequence>MRLTAWIAVAIIVFDQLLKYWVVHVLRLDQLRNLDVLPPWLNLRMAWNQGVNFGLLSSEQDLTRWLLIAIAVAICLWVWVWLWRSAASRFARVAGGLLIGGAIGNVIDRLAYGAVADFLNMSLPGWQNPYSFNVADIAIFAGAIGLVLMPQDKTGDDKSARKPRRPAQDKDNPRDGGKKSG</sequence>
<dbReference type="PRINTS" id="PR00781">
    <property type="entry name" value="LIPOSIGPTASE"/>
</dbReference>
<evidence type="ECO:0000256" key="3">
    <source>
        <dbReference type="ARBA" id="ARBA00022670"/>
    </source>
</evidence>
<dbReference type="PANTHER" id="PTHR33695">
    <property type="entry name" value="LIPOPROTEIN SIGNAL PEPTIDASE"/>
    <property type="match status" value="1"/>
</dbReference>
<comment type="subcellular location">
    <subcellularLocation>
        <location evidence="9">Cell membrane</location>
        <topology evidence="9">Multi-pass membrane protein</topology>
    </subcellularLocation>
</comment>
<evidence type="ECO:0000313" key="14">
    <source>
        <dbReference type="Proteomes" id="UP001320702"/>
    </source>
</evidence>
<name>A0ABT2KC34_9RHOB</name>
<dbReference type="Proteomes" id="UP001320702">
    <property type="component" value="Unassembled WGS sequence"/>
</dbReference>
<feature type="transmembrane region" description="Helical" evidence="9">
    <location>
        <begin position="65"/>
        <end position="83"/>
    </location>
</feature>
<feature type="transmembrane region" description="Helical" evidence="9">
    <location>
        <begin position="130"/>
        <end position="149"/>
    </location>
</feature>
<dbReference type="HAMAP" id="MF_00161">
    <property type="entry name" value="LspA"/>
    <property type="match status" value="1"/>
</dbReference>
<accession>A0ABT2KC34</accession>
<dbReference type="Pfam" id="PF01252">
    <property type="entry name" value="Peptidase_A8"/>
    <property type="match status" value="1"/>
</dbReference>
<comment type="catalytic activity">
    <reaction evidence="9 10">
        <text>Release of signal peptides from bacterial membrane prolipoproteins. Hydrolyzes -Xaa-Yaa-Zaa-|-(S,diacylglyceryl)Cys-, in which Xaa is hydrophobic (preferably Leu), and Yaa (Ala or Ser) and Zaa (Gly or Ala) have small, neutral side chains.</text>
        <dbReference type="EC" id="3.4.23.36"/>
    </reaction>
</comment>
<proteinExistence type="inferred from homology"/>
<dbReference type="InterPro" id="IPR001872">
    <property type="entry name" value="Peptidase_A8"/>
</dbReference>
<keyword evidence="3 9" id="KW-0645">Protease</keyword>
<evidence type="ECO:0000256" key="10">
    <source>
        <dbReference type="RuleBase" id="RU000594"/>
    </source>
</evidence>
<keyword evidence="5 9" id="KW-0064">Aspartyl protease</keyword>
<evidence type="ECO:0000256" key="9">
    <source>
        <dbReference type="HAMAP-Rule" id="MF_00161"/>
    </source>
</evidence>
<evidence type="ECO:0000256" key="8">
    <source>
        <dbReference type="ARBA" id="ARBA00023136"/>
    </source>
</evidence>
<organism evidence="13 14">
    <name type="scientific">Paracoccus maritimus</name>
    <dbReference type="NCBI Taxonomy" id="2933292"/>
    <lineage>
        <taxon>Bacteria</taxon>
        <taxon>Pseudomonadati</taxon>
        <taxon>Pseudomonadota</taxon>
        <taxon>Alphaproteobacteria</taxon>
        <taxon>Rhodobacterales</taxon>
        <taxon>Paracoccaceae</taxon>
        <taxon>Paracoccus</taxon>
    </lineage>
</organism>
<dbReference type="NCBIfam" id="TIGR00077">
    <property type="entry name" value="lspA"/>
    <property type="match status" value="1"/>
</dbReference>
<keyword evidence="2 9" id="KW-1003">Cell membrane</keyword>
<evidence type="ECO:0000256" key="7">
    <source>
        <dbReference type="ARBA" id="ARBA00022989"/>
    </source>
</evidence>
<dbReference type="PANTHER" id="PTHR33695:SF1">
    <property type="entry name" value="LIPOPROTEIN SIGNAL PEPTIDASE"/>
    <property type="match status" value="1"/>
</dbReference>
<keyword evidence="8 9" id="KW-0472">Membrane</keyword>
<evidence type="ECO:0000256" key="1">
    <source>
        <dbReference type="ARBA" id="ARBA00006139"/>
    </source>
</evidence>
<evidence type="ECO:0000256" key="4">
    <source>
        <dbReference type="ARBA" id="ARBA00022692"/>
    </source>
</evidence>
<keyword evidence="7 9" id="KW-1133">Transmembrane helix</keyword>